<accession>A0A0F9QT33</accession>
<dbReference type="PANTHER" id="PTHR45674:SF4">
    <property type="entry name" value="DNA LIGASE 1"/>
    <property type="match status" value="1"/>
</dbReference>
<feature type="non-terminal residue" evidence="4">
    <location>
        <position position="294"/>
    </location>
</feature>
<dbReference type="GO" id="GO:0005524">
    <property type="term" value="F:ATP binding"/>
    <property type="evidence" value="ECO:0007669"/>
    <property type="project" value="InterPro"/>
</dbReference>
<organism evidence="4">
    <name type="scientific">marine sediment metagenome</name>
    <dbReference type="NCBI Taxonomy" id="412755"/>
    <lineage>
        <taxon>unclassified sequences</taxon>
        <taxon>metagenomes</taxon>
        <taxon>ecological metagenomes</taxon>
    </lineage>
</organism>
<dbReference type="GO" id="GO:0006310">
    <property type="term" value="P:DNA recombination"/>
    <property type="evidence" value="ECO:0007669"/>
    <property type="project" value="InterPro"/>
</dbReference>
<name>A0A0F9QT33_9ZZZZ</name>
<evidence type="ECO:0000256" key="2">
    <source>
        <dbReference type="ARBA" id="ARBA00022598"/>
    </source>
</evidence>
<dbReference type="InterPro" id="IPR012310">
    <property type="entry name" value="DNA_ligase_ATP-dep_cent"/>
</dbReference>
<comment type="caution">
    <text evidence="4">The sequence shown here is derived from an EMBL/GenBank/DDBJ whole genome shotgun (WGS) entry which is preliminary data.</text>
</comment>
<dbReference type="GO" id="GO:0003910">
    <property type="term" value="F:DNA ligase (ATP) activity"/>
    <property type="evidence" value="ECO:0007669"/>
    <property type="project" value="InterPro"/>
</dbReference>
<sequence>MTTRRIDELMLEMEALDLKVDDLDPKHKGVKKVMVERLREFYLEENYGGNIPETLKQVLEFDSPMLCFRFKDLKESEQEDVLGGEDWIAEEKFNGVRCLVSYHEHEGFRFFSRHLSVQDYFPVNLTHAVPILFDNDEGDSEYHFGHNVRIDMQSFVIDAELVCSVQHLKVGKEVSTSSLSAMVALCNADTNLTKEIFKQEWKKKQEALVEINVFDLLMLNGKDWTEEVYLRRKKEIKDSLEGHITISSSFRIIPIVRNNRLQFYQNLLKEKKEGVVLKNIYAPYYADTGRKRLG</sequence>
<proteinExistence type="inferred from homology"/>
<dbReference type="Pfam" id="PF01068">
    <property type="entry name" value="DNA_ligase_A_M"/>
    <property type="match status" value="1"/>
</dbReference>
<dbReference type="PANTHER" id="PTHR45674">
    <property type="entry name" value="DNA LIGASE 1/3 FAMILY MEMBER"/>
    <property type="match status" value="1"/>
</dbReference>
<dbReference type="InterPro" id="IPR016059">
    <property type="entry name" value="DNA_ligase_ATP-dep_CS"/>
</dbReference>
<gene>
    <name evidence="4" type="ORF">LCGC14_0681340</name>
</gene>
<dbReference type="GO" id="GO:0006281">
    <property type="term" value="P:DNA repair"/>
    <property type="evidence" value="ECO:0007669"/>
    <property type="project" value="InterPro"/>
</dbReference>
<dbReference type="SUPFAM" id="SSF56091">
    <property type="entry name" value="DNA ligase/mRNA capping enzyme, catalytic domain"/>
    <property type="match status" value="1"/>
</dbReference>
<evidence type="ECO:0000256" key="1">
    <source>
        <dbReference type="ARBA" id="ARBA00007572"/>
    </source>
</evidence>
<evidence type="ECO:0000259" key="3">
    <source>
        <dbReference type="Pfam" id="PF01068"/>
    </source>
</evidence>
<keyword evidence="2" id="KW-0436">Ligase</keyword>
<dbReference type="PROSITE" id="PS00697">
    <property type="entry name" value="DNA_LIGASE_A1"/>
    <property type="match status" value="1"/>
</dbReference>
<protein>
    <recommendedName>
        <fullName evidence="3">ATP-dependent DNA ligase family profile domain-containing protein</fullName>
    </recommendedName>
</protein>
<comment type="similarity">
    <text evidence="1">Belongs to the ATP-dependent DNA ligase family.</text>
</comment>
<dbReference type="AlphaFoldDB" id="A0A0F9QT33"/>
<reference evidence="4" key="1">
    <citation type="journal article" date="2015" name="Nature">
        <title>Complex archaea that bridge the gap between prokaryotes and eukaryotes.</title>
        <authorList>
            <person name="Spang A."/>
            <person name="Saw J.H."/>
            <person name="Jorgensen S.L."/>
            <person name="Zaremba-Niedzwiedzka K."/>
            <person name="Martijn J."/>
            <person name="Lind A.E."/>
            <person name="van Eijk R."/>
            <person name="Schleper C."/>
            <person name="Guy L."/>
            <person name="Ettema T.J."/>
        </authorList>
    </citation>
    <scope>NUCLEOTIDE SEQUENCE</scope>
</reference>
<dbReference type="Gene3D" id="3.30.470.30">
    <property type="entry name" value="DNA ligase/mRNA capping enzyme"/>
    <property type="match status" value="1"/>
</dbReference>
<evidence type="ECO:0000313" key="4">
    <source>
        <dbReference type="EMBL" id="KKN45624.1"/>
    </source>
</evidence>
<dbReference type="InterPro" id="IPR050191">
    <property type="entry name" value="ATP-dep_DNA_ligase"/>
</dbReference>
<feature type="domain" description="ATP-dependent DNA ligase family profile" evidence="3">
    <location>
        <begin position="64"/>
        <end position="287"/>
    </location>
</feature>
<dbReference type="EMBL" id="LAZR01001377">
    <property type="protein sequence ID" value="KKN45624.1"/>
    <property type="molecule type" value="Genomic_DNA"/>
</dbReference>